<evidence type="ECO:0000313" key="11">
    <source>
        <dbReference type="EMBL" id="ODM13951.1"/>
    </source>
</evidence>
<dbReference type="InterPro" id="IPR042172">
    <property type="entry name" value="Adenosylhomocyst_ase-like_sf"/>
</dbReference>
<evidence type="ECO:0000256" key="1">
    <source>
        <dbReference type="ARBA" id="ARBA00007122"/>
    </source>
</evidence>
<feature type="binding site" evidence="6">
    <location>
        <begin position="215"/>
        <end position="220"/>
    </location>
    <ligand>
        <name>NAD(+)</name>
        <dbReference type="ChEBI" id="CHEBI:57540"/>
    </ligand>
</feature>
<reference evidence="12 15" key="3">
    <citation type="submission" date="2016-08" db="EMBL/GenBank/DDBJ databases">
        <authorList>
            <person name="Seilhamer J.J."/>
        </authorList>
    </citation>
    <scope>NUCLEOTIDE SEQUENCE [LARGE SCALE GENOMIC DNA]</scope>
    <source>
        <strain evidence="12 15">NML150140-1</strain>
    </source>
</reference>
<dbReference type="Proteomes" id="UP000094869">
    <property type="component" value="Unassembled WGS sequence"/>
</dbReference>
<keyword evidence="16" id="KW-1185">Reference proteome</keyword>
<dbReference type="PATRIC" id="fig|1432052.3.peg.1827"/>
<dbReference type="EMBL" id="MEHA01000011">
    <property type="protein sequence ID" value="ODR50440.1"/>
    <property type="molecule type" value="Genomic_DNA"/>
</dbReference>
<feature type="binding site" evidence="6">
    <location>
        <position position="346"/>
    </location>
    <ligand>
        <name>NAD(+)</name>
        <dbReference type="ChEBI" id="CHEBI:57540"/>
    </ligand>
</feature>
<keyword evidence="3 7" id="KW-0378">Hydrolase</keyword>
<dbReference type="PROSITE" id="PS00738">
    <property type="entry name" value="ADOHCYASE_1"/>
    <property type="match status" value="1"/>
</dbReference>
<evidence type="ECO:0000256" key="5">
    <source>
        <dbReference type="NCBIfam" id="TIGR00936"/>
    </source>
</evidence>
<feature type="binding site" evidence="6">
    <location>
        <begin position="150"/>
        <end position="152"/>
    </location>
    <ligand>
        <name>NAD(+)</name>
        <dbReference type="ChEBI" id="CHEBI:57540"/>
    </ligand>
</feature>
<dbReference type="EMBL" id="MCGH01000002">
    <property type="protein sequence ID" value="ODM05196.1"/>
    <property type="molecule type" value="Genomic_DNA"/>
</dbReference>
<comment type="cofactor">
    <cofactor evidence="6 7">
        <name>NAD(+)</name>
        <dbReference type="ChEBI" id="CHEBI:57540"/>
    </cofactor>
    <text evidence="6 7">Binds 1 NAD(+) per subunit.</text>
</comment>
<evidence type="ECO:0000256" key="2">
    <source>
        <dbReference type="ARBA" id="ARBA00022563"/>
    </source>
</evidence>
<dbReference type="FunFam" id="3.40.50.720:FF:000004">
    <property type="entry name" value="Adenosylhomocysteinase"/>
    <property type="match status" value="1"/>
</dbReference>
<dbReference type="NCBIfam" id="NF004005">
    <property type="entry name" value="PRK05476.2-3"/>
    <property type="match status" value="1"/>
</dbReference>
<dbReference type="GeneID" id="93300044"/>
<gene>
    <name evidence="10" type="primary">ahcY</name>
    <name evidence="11" type="ORF">BEH84_01672</name>
    <name evidence="12" type="ORF">BEI59_16450</name>
    <name evidence="10" type="ORF">BEI61_01079</name>
    <name evidence="13" type="ORF">BEI63_18455</name>
</gene>
<reference evidence="14 17" key="1">
    <citation type="submission" date="2016-07" db="EMBL/GenBank/DDBJ databases">
        <title>Characterization of isolates of Eisenbergiella tayi derived from blood cultures, using whole genome sequencing.</title>
        <authorList>
            <person name="Burdz T."/>
            <person name="Wiebe D."/>
            <person name="Huynh C."/>
            <person name="Bernard K."/>
        </authorList>
    </citation>
    <scope>NUCLEOTIDE SEQUENCE [LARGE SCALE GENOMIC DNA]</scope>
    <source>
        <strain evidence="10 14">NML 110608</strain>
        <strain evidence="11 17">NML 120489</strain>
    </source>
</reference>
<dbReference type="SUPFAM" id="SSF52283">
    <property type="entry name" value="Formate/glycerate dehydrogenase catalytic domain-like"/>
    <property type="match status" value="1"/>
</dbReference>
<protein>
    <recommendedName>
        <fullName evidence="5 7">Adenosylhomocysteinase</fullName>
        <ecNumber evidence="5 7">3.13.2.1</ecNumber>
    </recommendedName>
</protein>
<dbReference type="Gene3D" id="3.40.50.720">
    <property type="entry name" value="NAD(P)-binding Rossmann-like Domain"/>
    <property type="match status" value="1"/>
</dbReference>
<dbReference type="Proteomes" id="UP000095003">
    <property type="component" value="Unassembled WGS sequence"/>
</dbReference>
<evidence type="ECO:0000256" key="8">
    <source>
        <dbReference type="RuleBase" id="RU004166"/>
    </source>
</evidence>
<dbReference type="GO" id="GO:0033353">
    <property type="term" value="P:S-adenosylmethionine cycle"/>
    <property type="evidence" value="ECO:0007669"/>
    <property type="project" value="TreeGrafter"/>
</dbReference>
<evidence type="ECO:0000313" key="13">
    <source>
        <dbReference type="EMBL" id="ODR53771.1"/>
    </source>
</evidence>
<feature type="binding site" evidence="6">
    <location>
        <begin position="292"/>
        <end position="294"/>
    </location>
    <ligand>
        <name>NAD(+)</name>
        <dbReference type="ChEBI" id="CHEBI:57540"/>
    </ligand>
</feature>
<proteinExistence type="inferred from homology"/>
<dbReference type="PANTHER" id="PTHR23420:SF0">
    <property type="entry name" value="ADENOSYLHOMOCYSTEINASE"/>
    <property type="match status" value="1"/>
</dbReference>
<evidence type="ECO:0000313" key="14">
    <source>
        <dbReference type="Proteomes" id="UP000094067"/>
    </source>
</evidence>
<comment type="pathway">
    <text evidence="7">Amino-acid biosynthesis; L-homocysteine biosynthesis; L-homocysteine from S-adenosyl-L-homocysteine: step 1/1.</text>
</comment>
<dbReference type="RefSeq" id="WP_009256544.1">
    <property type="nucleotide sequence ID" value="NZ_BAABXS010000002.1"/>
</dbReference>
<organism evidence="10 14">
    <name type="scientific">Eisenbergiella tayi</name>
    <dbReference type="NCBI Taxonomy" id="1432052"/>
    <lineage>
        <taxon>Bacteria</taxon>
        <taxon>Bacillati</taxon>
        <taxon>Bacillota</taxon>
        <taxon>Clostridia</taxon>
        <taxon>Lachnospirales</taxon>
        <taxon>Lachnospiraceae</taxon>
        <taxon>Eisenbergiella</taxon>
    </lineage>
</organism>
<dbReference type="SMART" id="SM00996">
    <property type="entry name" value="AdoHcyase"/>
    <property type="match status" value="1"/>
</dbReference>
<evidence type="ECO:0000256" key="7">
    <source>
        <dbReference type="RuleBase" id="RU000548"/>
    </source>
</evidence>
<evidence type="ECO:0000256" key="4">
    <source>
        <dbReference type="ARBA" id="ARBA00023027"/>
    </source>
</evidence>
<dbReference type="OrthoDB" id="9802717at2"/>
<dbReference type="PANTHER" id="PTHR23420">
    <property type="entry name" value="ADENOSYLHOMOCYSTEINASE"/>
    <property type="match status" value="1"/>
</dbReference>
<feature type="domain" description="S-adenosyl-L-homocysteine hydrolase NAD binding" evidence="9">
    <location>
        <begin position="184"/>
        <end position="345"/>
    </location>
</feature>
<keyword evidence="2 7" id="KW-0554">One-carbon metabolism</keyword>
<dbReference type="InterPro" id="IPR015878">
    <property type="entry name" value="Ado_hCys_hydrolase_NAD-bd"/>
</dbReference>
<evidence type="ECO:0000256" key="6">
    <source>
        <dbReference type="PIRSR" id="PIRSR001109-2"/>
    </source>
</evidence>
<dbReference type="SMART" id="SM00997">
    <property type="entry name" value="AdoHcyase_NAD"/>
    <property type="match status" value="1"/>
</dbReference>
<comment type="catalytic activity">
    <reaction evidence="7">
        <text>S-adenosyl-L-homocysteine + H2O = L-homocysteine + adenosine</text>
        <dbReference type="Rhea" id="RHEA:21708"/>
        <dbReference type="ChEBI" id="CHEBI:15377"/>
        <dbReference type="ChEBI" id="CHEBI:16335"/>
        <dbReference type="ChEBI" id="CHEBI:57856"/>
        <dbReference type="ChEBI" id="CHEBI:58199"/>
        <dbReference type="EC" id="3.13.2.1"/>
    </reaction>
</comment>
<evidence type="ECO:0000256" key="3">
    <source>
        <dbReference type="ARBA" id="ARBA00022801"/>
    </source>
</evidence>
<dbReference type="GO" id="GO:0005829">
    <property type="term" value="C:cytosol"/>
    <property type="evidence" value="ECO:0007669"/>
    <property type="project" value="TreeGrafter"/>
</dbReference>
<dbReference type="NCBIfam" id="TIGR00936">
    <property type="entry name" value="ahcY"/>
    <property type="match status" value="1"/>
</dbReference>
<dbReference type="EC" id="3.13.2.1" evidence="5 7"/>
<reference evidence="13 16" key="2">
    <citation type="submission" date="2016-08" db="EMBL/GenBank/DDBJ databases">
        <title>Characterization of Isolates of Eisenbergiella tayi Derived from Blood Cultures, Using Whole Genome Sequencing.</title>
        <authorList>
            <person name="Bernier A.-M."/>
            <person name="Burdz T."/>
            <person name="Wiebe D."/>
            <person name="Bernard K."/>
        </authorList>
    </citation>
    <scope>NUCLEOTIDE SEQUENCE [LARGE SCALE GENOMIC DNA]</scope>
    <source>
        <strain evidence="13 16">NML120146</strain>
    </source>
</reference>
<dbReference type="InterPro" id="IPR000043">
    <property type="entry name" value="Adenosylhomocysteinase-like"/>
</dbReference>
<dbReference type="EMBL" id="MCGI01000001">
    <property type="protein sequence ID" value="ODM13951.1"/>
    <property type="molecule type" value="Genomic_DNA"/>
</dbReference>
<dbReference type="UniPathway" id="UPA00314">
    <property type="reaction ID" value="UER00076"/>
</dbReference>
<dbReference type="Pfam" id="PF00670">
    <property type="entry name" value="AdoHcyase_NAD"/>
    <property type="match status" value="1"/>
</dbReference>
<feature type="binding site" evidence="6">
    <location>
        <position position="339"/>
    </location>
    <ligand>
        <name>NAD(+)</name>
        <dbReference type="ChEBI" id="CHEBI:57540"/>
    </ligand>
</feature>
<dbReference type="PIRSF" id="PIRSF001109">
    <property type="entry name" value="Ad_hcy_hydrolase"/>
    <property type="match status" value="1"/>
</dbReference>
<evidence type="ECO:0000313" key="16">
    <source>
        <dbReference type="Proteomes" id="UP000094869"/>
    </source>
</evidence>
<dbReference type="AlphaFoldDB" id="A0A1E3AAJ0"/>
<dbReference type="InterPro" id="IPR036291">
    <property type="entry name" value="NAD(P)-bd_dom_sf"/>
</dbReference>
<dbReference type="CDD" id="cd00401">
    <property type="entry name" value="SAHH"/>
    <property type="match status" value="1"/>
</dbReference>
<comment type="caution">
    <text evidence="10">The sequence shown here is derived from an EMBL/GenBank/DDBJ whole genome shotgun (WGS) entry which is preliminary data.</text>
</comment>
<evidence type="ECO:0000313" key="17">
    <source>
        <dbReference type="Proteomes" id="UP000095003"/>
    </source>
</evidence>
<dbReference type="InterPro" id="IPR020082">
    <property type="entry name" value="S-Ado-L-homoCys_hydrolase_CS"/>
</dbReference>
<dbReference type="EMBL" id="MEHD01000026">
    <property type="protein sequence ID" value="ODR53771.1"/>
    <property type="molecule type" value="Genomic_DNA"/>
</dbReference>
<dbReference type="Proteomes" id="UP000094067">
    <property type="component" value="Unassembled WGS sequence"/>
</dbReference>
<feature type="binding site" evidence="6">
    <location>
        <position position="236"/>
    </location>
    <ligand>
        <name>NAD(+)</name>
        <dbReference type="ChEBI" id="CHEBI:57540"/>
    </ligand>
</feature>
<evidence type="ECO:0000313" key="12">
    <source>
        <dbReference type="EMBL" id="ODR50440.1"/>
    </source>
</evidence>
<comment type="similarity">
    <text evidence="1 8">Belongs to the adenosylhomocysteinase family.</text>
</comment>
<keyword evidence="4 6" id="KW-0520">NAD</keyword>
<dbReference type="Pfam" id="PF05221">
    <property type="entry name" value="AdoHcyase"/>
    <property type="match status" value="1"/>
</dbReference>
<evidence type="ECO:0000259" key="9">
    <source>
        <dbReference type="SMART" id="SM00997"/>
    </source>
</evidence>
<evidence type="ECO:0000313" key="10">
    <source>
        <dbReference type="EMBL" id="ODM05196.1"/>
    </source>
</evidence>
<dbReference type="Proteomes" id="UP000094271">
    <property type="component" value="Unassembled WGS sequence"/>
</dbReference>
<dbReference type="PROSITE" id="PS00739">
    <property type="entry name" value="ADOHCYASE_2"/>
    <property type="match status" value="1"/>
</dbReference>
<dbReference type="SUPFAM" id="SSF51735">
    <property type="entry name" value="NAD(P)-binding Rossmann-fold domains"/>
    <property type="match status" value="1"/>
</dbReference>
<evidence type="ECO:0000313" key="15">
    <source>
        <dbReference type="Proteomes" id="UP000094271"/>
    </source>
</evidence>
<dbReference type="GO" id="GO:0006730">
    <property type="term" value="P:one-carbon metabolic process"/>
    <property type="evidence" value="ECO:0007669"/>
    <property type="project" value="UniProtKB-UniRule"/>
</dbReference>
<name>A0A1E3AAJ0_9FIRM</name>
<sequence length="415" mass="45289">MSSEIRDINLAGSGEQKIEWVKRNCDLLRMLEEEFSQTKPFAGKKVTLSVHLEAKTAYLCKVLAAGGAEMYVTGSNPLSTQDDVAAALVKAGLEVHAWYGATEEEYNSHIRAVLAAGPNIIIDDGGDLVHMVHTEMQELIPAILGGCEETTTGIIRLEAMNKAGDLKFPMIRVNNAQCKHFFDNRYGTGQSVWDGVMRTTNLIVAGKNVVVAGYGWCGKGVAMRAKGLGAKVIVTEINPVRAIEAVMDGFEVMPMKEAAKTGDFFVTVTGCDKVIDAEDFAVMKEGAILCNAGHFDCEIDMAGLREIAVESREMRKNIMGYKLPTGQWIFVLAEGRLVNLAAGDGHPAEIMDMSFAIQALSAKYLVEHGKEMTEMLIDVPVEIDEDVAARKLRFMGKEIDTLTAEQEAYLNKSLV</sequence>
<dbReference type="Gene3D" id="3.40.50.1480">
    <property type="entry name" value="Adenosylhomocysteinase-like"/>
    <property type="match status" value="1"/>
</dbReference>
<dbReference type="GO" id="GO:0004013">
    <property type="term" value="F:adenosylhomocysteinase activity"/>
    <property type="evidence" value="ECO:0007669"/>
    <property type="project" value="UniProtKB-UniRule"/>
</dbReference>
<accession>A0A1E3AAJ0</accession>